<evidence type="ECO:0000259" key="2">
    <source>
        <dbReference type="PROSITE" id="PS51708"/>
    </source>
</evidence>
<dbReference type="InterPro" id="IPR007899">
    <property type="entry name" value="CHAD_dom"/>
</dbReference>
<dbReference type="SUPFAM" id="SSF55154">
    <property type="entry name" value="CYTH-like phosphatases"/>
    <property type="match status" value="1"/>
</dbReference>
<dbReference type="RefSeq" id="WP_281893262.1">
    <property type="nucleotide sequence ID" value="NZ_BSDI01000006.1"/>
</dbReference>
<dbReference type="PANTHER" id="PTHR39339">
    <property type="entry name" value="SLR1444 PROTEIN"/>
    <property type="match status" value="1"/>
</dbReference>
<dbReference type="SMART" id="SM00880">
    <property type="entry name" value="CHAD"/>
    <property type="match status" value="1"/>
</dbReference>
<dbReference type="Gene3D" id="2.40.320.10">
    <property type="entry name" value="Hypothetical Protein Pfu-838710-001"/>
    <property type="match status" value="1"/>
</dbReference>
<dbReference type="InterPro" id="IPR038186">
    <property type="entry name" value="CHAD_dom_sf"/>
</dbReference>
<keyword evidence="4" id="KW-1185">Reference proteome</keyword>
<sequence length="509" mass="54747">MLEEERKYEVDTRFAVPDLSDCLPAGGQVVEQAPITLTATYYDTADLRLARAGVSLRHRRGDSEPWTVKLPADAPGIRHEISRAGDPGTPPADLLALVTAYSRGAELIAAAVVRTVRRAYDLRDAGGQTLAELADDAVSVLDGRRVRLKFREIEVERKGGGRKILDRVDEALRDAGAVAGGFVPKNIRALGETATAPPDLVAPTDLRRKPTAGDVVTAAIRRGAGRILAHDPLVRLRAPVGDNDTAVHQMRVGCRRLRSDLRTFAPLVDKAWAKPLRDELGWIAGVLGAARDAEVLRARLRKTAERDPLSPPDEAAIAHIDEVLAARHEEALTALDEALRSDRYVKLVDDLVAATVAPQLTAQADGRATEVLPRLVSRPWHLLAYGAKGVDGAADLDPSAPDEKWHAVRINGKKARYAVEAVASVLGGAAPDLAKALAGVQDLLGEHQDAATAADTWLDIAAASPDDHALAVTAGRLFERERAAIRTVRADFPDAWRKAAKPKKTAWLP</sequence>
<feature type="domain" description="CYTH" evidence="1">
    <location>
        <begin position="1"/>
        <end position="193"/>
    </location>
</feature>
<organism evidence="3 4">
    <name type="scientific">Phytohabitans aurantiacus</name>
    <dbReference type="NCBI Taxonomy" id="3016789"/>
    <lineage>
        <taxon>Bacteria</taxon>
        <taxon>Bacillati</taxon>
        <taxon>Actinomycetota</taxon>
        <taxon>Actinomycetes</taxon>
        <taxon>Micromonosporales</taxon>
        <taxon>Micromonosporaceae</taxon>
    </lineage>
</organism>
<dbReference type="InterPro" id="IPR033469">
    <property type="entry name" value="CYTH-like_dom_sf"/>
</dbReference>
<dbReference type="SMART" id="SM01118">
    <property type="entry name" value="CYTH"/>
    <property type="match status" value="1"/>
</dbReference>
<accession>A0ABQ5QNV2</accession>
<evidence type="ECO:0000259" key="1">
    <source>
        <dbReference type="PROSITE" id="PS51707"/>
    </source>
</evidence>
<dbReference type="Proteomes" id="UP001144280">
    <property type="component" value="Unassembled WGS sequence"/>
</dbReference>
<protein>
    <submittedName>
        <fullName evidence="3">CHAD domain-containing protein</fullName>
    </submittedName>
</protein>
<evidence type="ECO:0000313" key="3">
    <source>
        <dbReference type="EMBL" id="GLH96123.1"/>
    </source>
</evidence>
<dbReference type="Pfam" id="PF01928">
    <property type="entry name" value="CYTH"/>
    <property type="match status" value="1"/>
</dbReference>
<dbReference type="CDD" id="cd07374">
    <property type="entry name" value="CYTH-like_Pase"/>
    <property type="match status" value="1"/>
</dbReference>
<gene>
    <name evidence="3" type="ORF">Pa4123_13960</name>
</gene>
<dbReference type="Gene3D" id="1.40.20.10">
    <property type="entry name" value="CHAD domain"/>
    <property type="match status" value="1"/>
</dbReference>
<name>A0ABQ5QNV2_9ACTN</name>
<dbReference type="PROSITE" id="PS51708">
    <property type="entry name" value="CHAD"/>
    <property type="match status" value="1"/>
</dbReference>
<dbReference type="Pfam" id="PF05235">
    <property type="entry name" value="CHAD"/>
    <property type="match status" value="1"/>
</dbReference>
<comment type="caution">
    <text evidence="3">The sequence shown here is derived from an EMBL/GenBank/DDBJ whole genome shotgun (WGS) entry which is preliminary data.</text>
</comment>
<dbReference type="InterPro" id="IPR023577">
    <property type="entry name" value="CYTH_domain"/>
</dbReference>
<dbReference type="PANTHER" id="PTHR39339:SF1">
    <property type="entry name" value="CHAD DOMAIN-CONTAINING PROTEIN"/>
    <property type="match status" value="1"/>
</dbReference>
<dbReference type="PROSITE" id="PS51707">
    <property type="entry name" value="CYTH"/>
    <property type="match status" value="1"/>
</dbReference>
<evidence type="ECO:0000313" key="4">
    <source>
        <dbReference type="Proteomes" id="UP001144280"/>
    </source>
</evidence>
<feature type="domain" description="CHAD" evidence="2">
    <location>
        <begin position="209"/>
        <end position="501"/>
    </location>
</feature>
<proteinExistence type="predicted"/>
<reference evidence="3" key="1">
    <citation type="submission" date="2022-12" db="EMBL/GenBank/DDBJ databases">
        <title>New Phytohabitans aurantiacus sp. RD004123 nov., an actinomycete isolated from soil.</title>
        <authorList>
            <person name="Triningsih D.W."/>
            <person name="Harunari E."/>
            <person name="Igarashi Y."/>
        </authorList>
    </citation>
    <scope>NUCLEOTIDE SEQUENCE</scope>
    <source>
        <strain evidence="3">RD004123</strain>
    </source>
</reference>
<dbReference type="EMBL" id="BSDI01000006">
    <property type="protein sequence ID" value="GLH96123.1"/>
    <property type="molecule type" value="Genomic_DNA"/>
</dbReference>